<evidence type="ECO:0000313" key="3">
    <source>
        <dbReference type="Proteomes" id="UP000076407"/>
    </source>
</evidence>
<evidence type="ECO:0000256" key="1">
    <source>
        <dbReference type="SAM" id="Phobius"/>
    </source>
</evidence>
<proteinExistence type="predicted"/>
<keyword evidence="1" id="KW-1133">Transmembrane helix</keyword>
<keyword evidence="1" id="KW-0472">Membrane</keyword>
<feature type="transmembrane region" description="Helical" evidence="1">
    <location>
        <begin position="21"/>
        <end position="39"/>
    </location>
</feature>
<protein>
    <submittedName>
        <fullName evidence="2">Uncharacterized protein</fullName>
    </submittedName>
</protein>
<dbReference type="Proteomes" id="UP000076407">
    <property type="component" value="Unassembled WGS sequence"/>
</dbReference>
<dbReference type="EnsemblMetazoa" id="AQUA014220-RA">
    <property type="protein sequence ID" value="AQUA014220-PA"/>
    <property type="gene ID" value="AQUA014220"/>
</dbReference>
<name>A0A182XQT5_ANOQN</name>
<sequence length="89" mass="10806">MAPSSFWEKGARLFFPQRKGKRVILGTCFFFNFLSRHLLIQTTQKCTHTHTYTHTHTQLNLSTQWRAFYTLFALLFFRMHSRSRLWFDD</sequence>
<keyword evidence="3" id="KW-1185">Reference proteome</keyword>
<dbReference type="AlphaFoldDB" id="A0A182XQT5"/>
<evidence type="ECO:0000313" key="2">
    <source>
        <dbReference type="EnsemblMetazoa" id="AQUA014220-PA"/>
    </source>
</evidence>
<dbReference type="VEuPathDB" id="VectorBase:AQUA014220"/>
<accession>A0A182XQT5</accession>
<reference evidence="2" key="1">
    <citation type="submission" date="2020-05" db="UniProtKB">
        <authorList>
            <consortium name="EnsemblMetazoa"/>
        </authorList>
    </citation>
    <scope>IDENTIFICATION</scope>
    <source>
        <strain evidence="2">SANGQUA</strain>
    </source>
</reference>
<keyword evidence="1" id="KW-0812">Transmembrane</keyword>
<organism evidence="2 3">
    <name type="scientific">Anopheles quadriannulatus</name>
    <name type="common">Mosquito</name>
    <dbReference type="NCBI Taxonomy" id="34691"/>
    <lineage>
        <taxon>Eukaryota</taxon>
        <taxon>Metazoa</taxon>
        <taxon>Ecdysozoa</taxon>
        <taxon>Arthropoda</taxon>
        <taxon>Hexapoda</taxon>
        <taxon>Insecta</taxon>
        <taxon>Pterygota</taxon>
        <taxon>Neoptera</taxon>
        <taxon>Endopterygota</taxon>
        <taxon>Diptera</taxon>
        <taxon>Nematocera</taxon>
        <taxon>Culicoidea</taxon>
        <taxon>Culicidae</taxon>
        <taxon>Anophelinae</taxon>
        <taxon>Anopheles</taxon>
    </lineage>
</organism>